<reference evidence="11 12" key="1">
    <citation type="submission" date="2018-12" db="EMBL/GenBank/DDBJ databases">
        <authorList>
            <person name="Chong R.A."/>
        </authorList>
    </citation>
    <scope>NUCLEOTIDE SEQUENCE [LARGE SCALE GENOMIC DNA]</scope>
    <source>
        <strain evidence="11 12">Bca</strain>
    </source>
</reference>
<dbReference type="Proteomes" id="UP000298594">
    <property type="component" value="Chromosome"/>
</dbReference>
<dbReference type="InterPro" id="IPR026039">
    <property type="entry name" value="YfgM"/>
</dbReference>
<feature type="transmembrane region" description="Helical" evidence="9">
    <location>
        <begin position="9"/>
        <end position="28"/>
    </location>
</feature>
<dbReference type="Pfam" id="PF09976">
    <property type="entry name" value="TPR_21"/>
    <property type="match status" value="1"/>
</dbReference>
<dbReference type="AlphaFoldDB" id="A0A4D6XVG0"/>
<dbReference type="GO" id="GO:0044877">
    <property type="term" value="F:protein-containing complex binding"/>
    <property type="evidence" value="ECO:0007669"/>
    <property type="project" value="InterPro"/>
</dbReference>
<dbReference type="InterPro" id="IPR011990">
    <property type="entry name" value="TPR-like_helical_dom_sf"/>
</dbReference>
<evidence type="ECO:0000256" key="1">
    <source>
        <dbReference type="ARBA" id="ARBA00004401"/>
    </source>
</evidence>
<organism evidence="11 12">
    <name type="scientific">Buchnera aphidicola</name>
    <name type="common">Brachycaudus cardui</name>
    <dbReference type="NCBI Taxonomy" id="557993"/>
    <lineage>
        <taxon>Bacteria</taxon>
        <taxon>Pseudomonadati</taxon>
        <taxon>Pseudomonadota</taxon>
        <taxon>Gammaproteobacteria</taxon>
        <taxon>Enterobacterales</taxon>
        <taxon>Erwiniaceae</taxon>
        <taxon>Buchnera</taxon>
    </lineage>
</organism>
<evidence type="ECO:0000256" key="7">
    <source>
        <dbReference type="ARBA" id="ARBA00024197"/>
    </source>
</evidence>
<dbReference type="RefSeq" id="WP_158360055.1">
    <property type="nucleotide sequence ID" value="NZ_CP034879.1"/>
</dbReference>
<evidence type="ECO:0000256" key="3">
    <source>
        <dbReference type="ARBA" id="ARBA00022692"/>
    </source>
</evidence>
<feature type="domain" description="Ancillary SecYEG translocon subunit/Cell division coordinator CpoB TPR" evidence="10">
    <location>
        <begin position="7"/>
        <end position="189"/>
    </location>
</feature>
<evidence type="ECO:0000256" key="9">
    <source>
        <dbReference type="SAM" id="Phobius"/>
    </source>
</evidence>
<dbReference type="GO" id="GO:0005886">
    <property type="term" value="C:plasma membrane"/>
    <property type="evidence" value="ECO:0007669"/>
    <property type="project" value="UniProtKB-SubCell"/>
</dbReference>
<keyword evidence="5 9" id="KW-0472">Membrane</keyword>
<evidence type="ECO:0000259" key="10">
    <source>
        <dbReference type="Pfam" id="PF09976"/>
    </source>
</evidence>
<evidence type="ECO:0000256" key="4">
    <source>
        <dbReference type="ARBA" id="ARBA00022989"/>
    </source>
</evidence>
<keyword evidence="2" id="KW-1003">Cell membrane</keyword>
<dbReference type="EMBL" id="CP034879">
    <property type="protein sequence ID" value="QCI20723.1"/>
    <property type="molecule type" value="Genomic_DNA"/>
</dbReference>
<dbReference type="PANTHER" id="PTHR38035:SF1">
    <property type="entry name" value="ANCILLARY SECYEG TRANSLOCON SUBUNIT"/>
    <property type="match status" value="1"/>
</dbReference>
<dbReference type="InterPro" id="IPR018704">
    <property type="entry name" value="SecYEG/CpoB_TPR"/>
</dbReference>
<keyword evidence="3 9" id="KW-0812">Transmembrane</keyword>
<dbReference type="SUPFAM" id="SSF48452">
    <property type="entry name" value="TPR-like"/>
    <property type="match status" value="1"/>
</dbReference>
<evidence type="ECO:0000313" key="12">
    <source>
        <dbReference type="Proteomes" id="UP000298594"/>
    </source>
</evidence>
<evidence type="ECO:0000256" key="8">
    <source>
        <dbReference type="ARBA" id="ARBA00024235"/>
    </source>
</evidence>
<dbReference type="PANTHER" id="PTHR38035">
    <property type="entry name" value="UPF0070 PROTEIN YFGM"/>
    <property type="match status" value="1"/>
</dbReference>
<name>A0A4D6XVG0_9GAMM</name>
<comment type="similarity">
    <text evidence="7">Belongs to the YfgM family.</text>
</comment>
<dbReference type="Gene3D" id="1.25.40.10">
    <property type="entry name" value="Tetratricopeptide repeat domain"/>
    <property type="match status" value="1"/>
</dbReference>
<evidence type="ECO:0000313" key="11">
    <source>
        <dbReference type="EMBL" id="QCI20723.1"/>
    </source>
</evidence>
<comment type="subcellular location">
    <subcellularLocation>
        <location evidence="1">Cell membrane</location>
        <topology evidence="1">Single-pass type II membrane protein</topology>
    </subcellularLocation>
</comment>
<sequence length="190" mass="22638">MFNFFKTKIIFFIIFFIIFSIILCYWKYSFKTDTNNLNPLQYENIIKEININKPTNLNKAETFIIQNKNIYGTLTAMFLAKKYVLKNDFQKAIIQLNNSLKYTKEENLRNILKIRITKITIQQKEYKKSINILKTINDHNWSNIIENIKGDIFFKQNNKKAAIKAWEKSLFLESSNASKEIINMKLNELK</sequence>
<keyword evidence="4 9" id="KW-1133">Transmembrane helix</keyword>
<proteinExistence type="inferred from homology"/>
<protein>
    <recommendedName>
        <fullName evidence="8">Ancillary SecYEG translocon subunit</fullName>
    </recommendedName>
</protein>
<evidence type="ECO:0000256" key="5">
    <source>
        <dbReference type="ARBA" id="ARBA00023136"/>
    </source>
</evidence>
<accession>A0A4D6XVG0</accession>
<evidence type="ECO:0000256" key="2">
    <source>
        <dbReference type="ARBA" id="ARBA00022475"/>
    </source>
</evidence>
<gene>
    <name evidence="11" type="ORF">D9V67_03135</name>
</gene>
<dbReference type="OrthoDB" id="9789675at2"/>
<keyword evidence="6" id="KW-0143">Chaperone</keyword>
<evidence type="ECO:0000256" key="6">
    <source>
        <dbReference type="ARBA" id="ARBA00023186"/>
    </source>
</evidence>
<reference evidence="11 12" key="2">
    <citation type="submission" date="2019-05" db="EMBL/GenBank/DDBJ databases">
        <title>Genome evolution of the obligate endosymbiont Buchnera aphidicola.</title>
        <authorList>
            <person name="Moran N.A."/>
        </authorList>
    </citation>
    <scope>NUCLEOTIDE SEQUENCE [LARGE SCALE GENOMIC DNA]</scope>
    <source>
        <strain evidence="11 12">Bca</strain>
    </source>
</reference>